<evidence type="ECO:0000313" key="10">
    <source>
        <dbReference type="Proteomes" id="UP000027822"/>
    </source>
</evidence>
<feature type="transmembrane region" description="Helical" evidence="8">
    <location>
        <begin position="201"/>
        <end position="218"/>
    </location>
</feature>
<dbReference type="GO" id="GO:0033214">
    <property type="term" value="P:siderophore-iron import into cell"/>
    <property type="evidence" value="ECO:0007669"/>
    <property type="project" value="TreeGrafter"/>
</dbReference>
<evidence type="ECO:0000256" key="7">
    <source>
        <dbReference type="ARBA" id="ARBA00023136"/>
    </source>
</evidence>
<dbReference type="AlphaFoldDB" id="A0A073JT88"/>
<feature type="transmembrane region" description="Helical" evidence="8">
    <location>
        <begin position="7"/>
        <end position="28"/>
    </location>
</feature>
<dbReference type="Pfam" id="PF01032">
    <property type="entry name" value="FecCD"/>
    <property type="match status" value="1"/>
</dbReference>
<accession>A0A073JT88</accession>
<dbReference type="Gene3D" id="1.10.3470.10">
    <property type="entry name" value="ABC transporter involved in vitamin B12 uptake, BtuC"/>
    <property type="match status" value="1"/>
</dbReference>
<evidence type="ECO:0000256" key="5">
    <source>
        <dbReference type="ARBA" id="ARBA00022692"/>
    </source>
</evidence>
<keyword evidence="7 8" id="KW-0472">Membrane</keyword>
<evidence type="ECO:0000256" key="6">
    <source>
        <dbReference type="ARBA" id="ARBA00022989"/>
    </source>
</evidence>
<comment type="subcellular location">
    <subcellularLocation>
        <location evidence="1">Cell membrane</location>
        <topology evidence="1">Multi-pass membrane protein</topology>
    </subcellularLocation>
</comment>
<proteinExistence type="inferred from homology"/>
<keyword evidence="6 8" id="KW-1133">Transmembrane helix</keyword>
<evidence type="ECO:0000313" key="9">
    <source>
        <dbReference type="EMBL" id="KEK17520.1"/>
    </source>
</evidence>
<feature type="transmembrane region" description="Helical" evidence="8">
    <location>
        <begin position="94"/>
        <end position="113"/>
    </location>
</feature>
<dbReference type="CDD" id="cd06550">
    <property type="entry name" value="TM_ABC_iron-siderophores_like"/>
    <property type="match status" value="1"/>
</dbReference>
<feature type="transmembrane region" description="Helical" evidence="8">
    <location>
        <begin position="158"/>
        <end position="178"/>
    </location>
</feature>
<keyword evidence="10" id="KW-1185">Reference proteome</keyword>
<evidence type="ECO:0000256" key="1">
    <source>
        <dbReference type="ARBA" id="ARBA00004651"/>
    </source>
</evidence>
<evidence type="ECO:0000256" key="3">
    <source>
        <dbReference type="ARBA" id="ARBA00022448"/>
    </source>
</evidence>
<dbReference type="GO" id="GO:0022857">
    <property type="term" value="F:transmembrane transporter activity"/>
    <property type="evidence" value="ECO:0007669"/>
    <property type="project" value="InterPro"/>
</dbReference>
<dbReference type="STRING" id="574376.BAMA_12290"/>
<feature type="transmembrane region" description="Helical" evidence="8">
    <location>
        <begin position="289"/>
        <end position="308"/>
    </location>
</feature>
<feature type="transmembrane region" description="Helical" evidence="8">
    <location>
        <begin position="62"/>
        <end position="82"/>
    </location>
</feature>
<comment type="caution">
    <text evidence="9">The sequence shown here is derived from an EMBL/GenBank/DDBJ whole genome shotgun (WGS) entry which is preliminary data.</text>
</comment>
<evidence type="ECO:0000256" key="8">
    <source>
        <dbReference type="SAM" id="Phobius"/>
    </source>
</evidence>
<sequence length="340" mass="36876">MLKPTKVRYATTLTILICLIMMAMYISITNGTFDMSITDIIRTLLRINPIPEHDLVIFDFRLPRIVIAALVGLSLGVAGAALQGITKNGLADPGILGVNAGAGAAIVIFMFFFQGQINGTDWLSVMTMPIFGLVGGLGAAILIYIFSWQHGKLDAQRLLLTGIAIGSGFGALSLYVSLKMKAADFEMATVWVSGSIYNANWKYIVAMLPWVIILIPIIKRKAYILDMFQLEETRMKSLGVLVEREKSILLLSSIGLVSASVSVSGSIGFVGLMAPHIAKRLVGVRHRQVIPVCGAIGMLLVIVSDFIAKTIFQPIEIPVGIVISIIGVPYFLYLLYKTKA</sequence>
<dbReference type="InterPro" id="IPR037294">
    <property type="entry name" value="ABC_BtuC-like"/>
</dbReference>
<organism evidence="9 10">
    <name type="scientific">Bacillus manliponensis</name>
    <dbReference type="NCBI Taxonomy" id="574376"/>
    <lineage>
        <taxon>Bacteria</taxon>
        <taxon>Bacillati</taxon>
        <taxon>Bacillota</taxon>
        <taxon>Bacilli</taxon>
        <taxon>Bacillales</taxon>
        <taxon>Bacillaceae</taxon>
        <taxon>Bacillus</taxon>
        <taxon>Bacillus cereus group</taxon>
    </lineage>
</organism>
<dbReference type="FunFam" id="1.10.3470.10:FF:000001">
    <property type="entry name" value="Vitamin B12 ABC transporter permease BtuC"/>
    <property type="match status" value="1"/>
</dbReference>
<comment type="similarity">
    <text evidence="2">Belongs to the binding-protein-dependent transport system permease family. FecCD subfamily.</text>
</comment>
<keyword evidence="5 8" id="KW-0812">Transmembrane</keyword>
<gene>
    <name evidence="9" type="ORF">BAMA_12290</name>
</gene>
<dbReference type="Proteomes" id="UP000027822">
    <property type="component" value="Unassembled WGS sequence"/>
</dbReference>
<dbReference type="eggNOG" id="COG0609">
    <property type="taxonomic scope" value="Bacteria"/>
</dbReference>
<keyword evidence="4" id="KW-1003">Cell membrane</keyword>
<feature type="transmembrane region" description="Helical" evidence="8">
    <location>
        <begin position="315"/>
        <end position="336"/>
    </location>
</feature>
<protein>
    <submittedName>
        <fullName evidence="9">Iron ABC transporter permease</fullName>
    </submittedName>
</protein>
<evidence type="ECO:0000256" key="4">
    <source>
        <dbReference type="ARBA" id="ARBA00022475"/>
    </source>
</evidence>
<dbReference type="PANTHER" id="PTHR30472">
    <property type="entry name" value="FERRIC ENTEROBACTIN TRANSPORT SYSTEM PERMEASE PROTEIN"/>
    <property type="match status" value="1"/>
</dbReference>
<name>A0A073JT88_9BACI</name>
<keyword evidence="3" id="KW-0813">Transport</keyword>
<reference evidence="9 10" key="1">
    <citation type="submission" date="2014-06" db="EMBL/GenBank/DDBJ databases">
        <title>Draft genome sequence of Bacillus manliponensis JCM 15802 (MCCC 1A00708).</title>
        <authorList>
            <person name="Lai Q."/>
            <person name="Liu Y."/>
            <person name="Shao Z."/>
        </authorList>
    </citation>
    <scope>NUCLEOTIDE SEQUENCE [LARGE SCALE GENOMIC DNA]</scope>
    <source>
        <strain evidence="9 10">JCM 15802</strain>
    </source>
</reference>
<dbReference type="GO" id="GO:0005886">
    <property type="term" value="C:plasma membrane"/>
    <property type="evidence" value="ECO:0007669"/>
    <property type="project" value="UniProtKB-SubCell"/>
</dbReference>
<dbReference type="EMBL" id="JOTN01000026">
    <property type="protein sequence ID" value="KEK17520.1"/>
    <property type="molecule type" value="Genomic_DNA"/>
</dbReference>
<evidence type="ECO:0000256" key="2">
    <source>
        <dbReference type="ARBA" id="ARBA00007935"/>
    </source>
</evidence>
<feature type="transmembrane region" description="Helical" evidence="8">
    <location>
        <begin position="125"/>
        <end position="146"/>
    </location>
</feature>
<dbReference type="SUPFAM" id="SSF81345">
    <property type="entry name" value="ABC transporter involved in vitamin B12 uptake, BtuC"/>
    <property type="match status" value="1"/>
</dbReference>
<dbReference type="InterPro" id="IPR000522">
    <property type="entry name" value="ABC_transptr_permease_BtuC"/>
</dbReference>
<dbReference type="PANTHER" id="PTHR30472:SF23">
    <property type="entry name" value="IRON-UPTAKE SYSTEM PERMEASE PROTEIN FEUC"/>
    <property type="match status" value="1"/>
</dbReference>
<dbReference type="RefSeq" id="WP_034643003.1">
    <property type="nucleotide sequence ID" value="NZ_CBCSJC010000001.1"/>
</dbReference>
<dbReference type="OrthoDB" id="9811721at2"/>